<gene>
    <name evidence="2" type="ORF">MKK02DRAFT_37726</name>
</gene>
<dbReference type="EMBL" id="JAKWFO010000006">
    <property type="protein sequence ID" value="KAI9634850.1"/>
    <property type="molecule type" value="Genomic_DNA"/>
</dbReference>
<organism evidence="2 3">
    <name type="scientific">Dioszegia hungarica</name>
    <dbReference type="NCBI Taxonomy" id="4972"/>
    <lineage>
        <taxon>Eukaryota</taxon>
        <taxon>Fungi</taxon>
        <taxon>Dikarya</taxon>
        <taxon>Basidiomycota</taxon>
        <taxon>Agaricomycotina</taxon>
        <taxon>Tremellomycetes</taxon>
        <taxon>Tremellales</taxon>
        <taxon>Bulleribasidiaceae</taxon>
        <taxon>Dioszegia</taxon>
    </lineage>
</organism>
<dbReference type="Proteomes" id="UP001164286">
    <property type="component" value="Unassembled WGS sequence"/>
</dbReference>
<evidence type="ECO:0000256" key="1">
    <source>
        <dbReference type="SAM" id="MobiDB-lite"/>
    </source>
</evidence>
<sequence length="717" mass="78514">MAALRTASRSAWIPPPVQRLLEPYLPPLSVRFGRPSRAAPLLPPRASALPVDKEPAKPKRKTYTFRGARKEASMRRDHLQLTISAVKARLRASTSPADPASAYQAALALLDDDLCTSSSSDVEKHQERRISLYTAIIYHFLHHPTPTSLAAVHQLVNRQHSEGLPISAQVLTIYLKQALSLPSSSPMETVASIFPFLPETYDKHLLTLILSTTVKHAQTPADEVKDMIKGCMEHKYGGQAVPMQEWDLELWDVYMGALLADGQLRAGIRRLPEIQAAVWAQQAQTGNAGGGPTPEAIVRPYISLLSHWIESNYPDVTSPRRQLNPTRIKKHSTVPRTIVLHAVQTLRGAPVPVELLNTWMSAERVAGKYVRAERIWETISGLRWDGAALSSEEKEGMAARRQAIVGAITPDLRVPLETSVQVAPDLRPDASSYTALFRLLKRTSRSPTRLLLRSFLSDPANMDEQSLNAALSEVFVISHQPPGHMPGPTVLDLPAALVLLQQFSPLHKCSSGDRALGVVPTGRTLDIVAAGLVRASVRGLRIFGEVIPRLTAPISVSLSIPESCGSDLTNTSDRQYRLSLQDWDRVSQELHLLRDDRAAHSQAVMLPVGRPFARLVNDNSPRRQLEQAVTDGADITRHFGPAGAADRSGEAALLLPALQRLMRRAIAAQLKIKDKREASEDEVEAVIQQAREAMGLGGMTAVALDVLGSGARSSRSR</sequence>
<protein>
    <submittedName>
        <fullName evidence="2">Uncharacterized protein</fullName>
    </submittedName>
</protein>
<accession>A0AA38H6G1</accession>
<evidence type="ECO:0000313" key="3">
    <source>
        <dbReference type="Proteomes" id="UP001164286"/>
    </source>
</evidence>
<keyword evidence="3" id="KW-1185">Reference proteome</keyword>
<evidence type="ECO:0000313" key="2">
    <source>
        <dbReference type="EMBL" id="KAI9634850.1"/>
    </source>
</evidence>
<comment type="caution">
    <text evidence="2">The sequence shown here is derived from an EMBL/GenBank/DDBJ whole genome shotgun (WGS) entry which is preliminary data.</text>
</comment>
<dbReference type="RefSeq" id="XP_052944627.1">
    <property type="nucleotide sequence ID" value="XM_053089763.1"/>
</dbReference>
<dbReference type="AlphaFoldDB" id="A0AA38H6G1"/>
<feature type="compositionally biased region" description="Low complexity" evidence="1">
    <location>
        <begin position="41"/>
        <end position="50"/>
    </location>
</feature>
<name>A0AA38H6G1_9TREE</name>
<reference evidence="2" key="1">
    <citation type="journal article" date="2022" name="G3 (Bethesda)">
        <title>High quality genome of the basidiomycete yeast Dioszegia hungarica PDD-24b-2 isolated from cloud water.</title>
        <authorList>
            <person name="Jarrige D."/>
            <person name="Haridas S."/>
            <person name="Bleykasten-Grosshans C."/>
            <person name="Joly M."/>
            <person name="Nadalig T."/>
            <person name="Sancelme M."/>
            <person name="Vuilleumier S."/>
            <person name="Grigoriev I.V."/>
            <person name="Amato P."/>
            <person name="Bringel F."/>
        </authorList>
    </citation>
    <scope>NUCLEOTIDE SEQUENCE</scope>
    <source>
        <strain evidence="2">PDD-24b-2</strain>
    </source>
</reference>
<feature type="region of interest" description="Disordered" evidence="1">
    <location>
        <begin position="41"/>
        <end position="60"/>
    </location>
</feature>
<dbReference type="GeneID" id="77728968"/>
<proteinExistence type="predicted"/>